<dbReference type="EMBL" id="UGET01000006">
    <property type="protein sequence ID" value="STN26075.1"/>
    <property type="molecule type" value="Genomic_DNA"/>
</dbReference>
<feature type="domain" description="Bacteriophage N4 adsorption protein A C-terminal" evidence="1">
    <location>
        <begin position="64"/>
        <end position="119"/>
    </location>
</feature>
<evidence type="ECO:0000313" key="3">
    <source>
        <dbReference type="Proteomes" id="UP000254255"/>
    </source>
</evidence>
<accession>A0A377F7X2</accession>
<protein>
    <submittedName>
        <fullName evidence="2">Bacteriophage N4 receptor, outer membrane subunit</fullName>
    </submittedName>
</protein>
<sequence length="154" mass="16888">MSTANNNVGGAAPGKSYRSYGQLEAEYRIGRNMLLEGDLLSVYSRVFADTRRKRGDDAGEKSDVRTGLRWKPLRDQIFFLAVEQQLPLNGQNGASDTMLRASASFFNGGKYSDEWHRTVQAGLPKTCTRCGAIYPPGYSGVDGRLSRQLASEGS</sequence>
<dbReference type="Proteomes" id="UP000254255">
    <property type="component" value="Unassembled WGS sequence"/>
</dbReference>
<name>A0A377F7X2_ECOLX</name>
<dbReference type="AlphaFoldDB" id="A0A377F7X2"/>
<dbReference type="Pfam" id="PF13283">
    <property type="entry name" value="NfrA_C"/>
    <property type="match status" value="1"/>
</dbReference>
<organism evidence="2 3">
    <name type="scientific">Escherichia coli</name>
    <dbReference type="NCBI Taxonomy" id="562"/>
    <lineage>
        <taxon>Bacteria</taxon>
        <taxon>Pseudomonadati</taxon>
        <taxon>Pseudomonadota</taxon>
        <taxon>Gammaproteobacteria</taxon>
        <taxon>Enterobacterales</taxon>
        <taxon>Enterobacteriaceae</taxon>
        <taxon>Escherichia</taxon>
    </lineage>
</organism>
<proteinExistence type="predicted"/>
<dbReference type="InterPro" id="IPR025137">
    <property type="entry name" value="NfrA_C"/>
</dbReference>
<reference evidence="2 3" key="1">
    <citation type="submission" date="2018-06" db="EMBL/GenBank/DDBJ databases">
        <authorList>
            <consortium name="Pathogen Informatics"/>
            <person name="Doyle S."/>
        </authorList>
    </citation>
    <scope>NUCLEOTIDE SEQUENCE [LARGE SCALE GENOMIC DNA]</scope>
    <source>
        <strain evidence="2 3">NCTC13148</strain>
    </source>
</reference>
<evidence type="ECO:0000259" key="1">
    <source>
        <dbReference type="Pfam" id="PF13283"/>
    </source>
</evidence>
<gene>
    <name evidence="2" type="primary">nfrA_6</name>
    <name evidence="2" type="ORF">NCTC13148_06502</name>
</gene>
<keyword evidence="2" id="KW-0675">Receptor</keyword>
<evidence type="ECO:0000313" key="2">
    <source>
        <dbReference type="EMBL" id="STN26075.1"/>
    </source>
</evidence>